<evidence type="ECO:0000256" key="2">
    <source>
        <dbReference type="ARBA" id="ARBA00023136"/>
    </source>
</evidence>
<dbReference type="SUPFAM" id="SSF56935">
    <property type="entry name" value="Porins"/>
    <property type="match status" value="1"/>
</dbReference>
<dbReference type="EMBL" id="OENF01000042">
    <property type="protein sequence ID" value="SOS76040.1"/>
    <property type="molecule type" value="Genomic_DNA"/>
</dbReference>
<dbReference type="Pfam" id="PF13715">
    <property type="entry name" value="CarbopepD_reg_2"/>
    <property type="match status" value="1"/>
</dbReference>
<organism evidence="4 5">
    <name type="scientific">Tenacibaculum piscium</name>
    <dbReference type="NCBI Taxonomy" id="1458515"/>
    <lineage>
        <taxon>Bacteria</taxon>
        <taxon>Pseudomonadati</taxon>
        <taxon>Bacteroidota</taxon>
        <taxon>Flavobacteriia</taxon>
        <taxon>Flavobacteriales</taxon>
        <taxon>Flavobacteriaceae</taxon>
        <taxon>Tenacibaculum</taxon>
    </lineage>
</organism>
<sequence>MRDFIVTIVLFLLFFEIVNAQSSVKGVVIHADTEIPLQGVTIILKNAKTSEIKTLTNSNGVFHLKGISKRISEEKQQLIISFKGFETQYFPILVTDKNINLGTIFLYENIQVYDDVSTIILTDDELNDDESTADNISGLLQATKDTYLRAAAFEWSSSFYRIKGLDSDNAKILINGIEMNKLYNGRPQWSNWGGLNDVLRNQDFSNGLSPSNHTFGGVLGATNMSTRASEYRQGGRISYASSNRSYTHRFMAMYATGILKNNWAIAVSASKRYANQGFTEGASYNANSFFISAENVLNQKHSINFTGIFTQNHRGKAAANTQEVYDIKGIKYNPYWGYQQGKIRNARIKRVDEPLIMLNHYWNINPKTRLQTGIAYQFGEIGNSRIDFNGGNDPSPTYYRKLPNYFLNDDYKIDHENAYKSLVNFKNDGQLNWKDLYIGNQNSKENALFAQYEDRNDDKQWSVNSILNSEISENIALTTSAFYQKLNSENFASVLDLFGAEGYLDINKFGNLGQDDYQNDLLNPNRIVKKGDRFKYNYEIDANVYGGFTQLQFKYHKADFFIAGTMKNTSYQRNGLYKNGIFPGDATNPEIPTSFGKSEKLNFLGYGIKAGITYKISGRHLIDFNGAYLKKAPSIRNSFANSRANNLTVNQVHQLKIAEIMPKTNALDISYILRTPFVTTKLTGFYTQITNDTDIAFYFTSADNLFVQEIVTGIKKNHFGTELGIEAQVLASFKIKAAANIGQYSYANNPNIVLASEISEDSKKAGFDTKGVKNYGKTMLKNYKIASGPQKVYSFGFEYRDPEYWFFGVTANYLSEAYVDVSPIKRTTSFISDDTQFFPEYNPNTARKLLSQEKFDSYPTLNAIGGKTWRIAKNKYIGFFASATNILDKEYKTGGYEQGRTANYQLENNDNANQTPSFSSKYWYGRGATYFLNVNYRF</sequence>
<keyword evidence="5" id="KW-1185">Reference proteome</keyword>
<dbReference type="AlphaFoldDB" id="A0A2H1YKP7"/>
<dbReference type="InterPro" id="IPR036942">
    <property type="entry name" value="Beta-barrel_TonB_sf"/>
</dbReference>
<dbReference type="SUPFAM" id="SSF49464">
    <property type="entry name" value="Carboxypeptidase regulatory domain-like"/>
    <property type="match status" value="1"/>
</dbReference>
<dbReference type="RefSeq" id="WP_101918654.1">
    <property type="nucleotide sequence ID" value="NZ_JAJGWS010000004.1"/>
</dbReference>
<name>A0A2H1YKP7_9FLAO</name>
<gene>
    <name evidence="4" type="ORF">TNO020_70353</name>
</gene>
<evidence type="ECO:0000313" key="4">
    <source>
        <dbReference type="EMBL" id="SOS76040.1"/>
    </source>
</evidence>
<comment type="subcellular location">
    <subcellularLocation>
        <location evidence="1">Cell outer membrane</location>
    </subcellularLocation>
</comment>
<dbReference type="InterPro" id="IPR008969">
    <property type="entry name" value="CarboxyPept-like_regulatory"/>
</dbReference>
<keyword evidence="2" id="KW-0472">Membrane</keyword>
<evidence type="ECO:0000313" key="5">
    <source>
        <dbReference type="Proteomes" id="UP000234211"/>
    </source>
</evidence>
<evidence type="ECO:0000256" key="3">
    <source>
        <dbReference type="ARBA" id="ARBA00023237"/>
    </source>
</evidence>
<dbReference type="GO" id="GO:0009279">
    <property type="term" value="C:cell outer membrane"/>
    <property type="evidence" value="ECO:0007669"/>
    <property type="project" value="UniProtKB-SubCell"/>
</dbReference>
<keyword evidence="4" id="KW-0675">Receptor</keyword>
<proteinExistence type="predicted"/>
<keyword evidence="3" id="KW-0998">Cell outer membrane</keyword>
<dbReference type="Proteomes" id="UP000234211">
    <property type="component" value="Unassembled WGS sequence"/>
</dbReference>
<dbReference type="OrthoDB" id="1453181at2"/>
<dbReference type="Gene3D" id="2.40.170.20">
    <property type="entry name" value="TonB-dependent receptor, beta-barrel domain"/>
    <property type="match status" value="1"/>
</dbReference>
<protein>
    <submittedName>
        <fullName evidence="4">TonB-dependent receptor</fullName>
    </submittedName>
</protein>
<evidence type="ECO:0000256" key="1">
    <source>
        <dbReference type="ARBA" id="ARBA00004442"/>
    </source>
</evidence>
<accession>A0A2H1YKP7</accession>
<reference evidence="5" key="1">
    <citation type="submission" date="2017-11" db="EMBL/GenBank/DDBJ databases">
        <authorList>
            <person name="Duchaud E."/>
        </authorList>
    </citation>
    <scope>NUCLEOTIDE SEQUENCE [LARGE SCALE GENOMIC DNA]</scope>
    <source>
        <strain evidence="5">Tenacibaculum sp. TNO020</strain>
    </source>
</reference>